<feature type="transmembrane region" description="Helical" evidence="1">
    <location>
        <begin position="306"/>
        <end position="324"/>
    </location>
</feature>
<dbReference type="RefSeq" id="WP_025252573.1">
    <property type="nucleotide sequence ID" value="NZ_CP004353.1"/>
</dbReference>
<feature type="transmembrane region" description="Helical" evidence="1">
    <location>
        <begin position="71"/>
        <end position="91"/>
    </location>
</feature>
<feature type="transmembrane region" description="Helical" evidence="1">
    <location>
        <begin position="43"/>
        <end position="62"/>
    </location>
</feature>
<gene>
    <name evidence="2" type="ORF">B843_05775</name>
</gene>
<feature type="transmembrane region" description="Helical" evidence="1">
    <location>
        <begin position="238"/>
        <end position="262"/>
    </location>
</feature>
<feature type="transmembrane region" description="Helical" evidence="1">
    <location>
        <begin position="274"/>
        <end position="297"/>
    </location>
</feature>
<sequence length="365" mass="38200">MKKIRTPLGRLALLLAAGLALLGGLYAATVLLGYNGHRPLSSLASSHGPLMVFGFVGGAIALERAVAIRRWWGWGAPIASAIAVAAVFLHAPVWVPGAAWAVSFAVLTGVYAEAYRRQGSLALIIQAAGSVAAVFAALRWAEAGVFTDALGLAMMFTVATIIGERVELARLSFSRGHREETITVLILALLAAAVVAPVGALATSIERVFGLLLVAVAVASLRADVARNLVRTSKLPRFSAACMLLGYGWLVVAGLAIAFFGLRTTGFAYDACVHGVFLGFVISMIFAHAPIILGAVIRKNLPYHPILYAPVVLLHGGLLIRLGAGDLLRHDGIWRAGAIVTIVAVLGFIATGIFSGISNRGKGKR</sequence>
<dbReference type="eggNOG" id="COG4243">
    <property type="taxonomic scope" value="Bacteria"/>
</dbReference>
<dbReference type="STRING" id="1224164.B843_05775"/>
<dbReference type="Proteomes" id="UP000019222">
    <property type="component" value="Chromosome"/>
</dbReference>
<reference evidence="2 3" key="1">
    <citation type="submission" date="2013-02" db="EMBL/GenBank/DDBJ databases">
        <title>The complete genome sequence of Corynebacterium vitaeruminis DSM 20294.</title>
        <authorList>
            <person name="Ruckert C."/>
            <person name="Albersmeier A."/>
            <person name="Kalinowski J."/>
        </authorList>
    </citation>
    <scope>NUCLEOTIDE SEQUENCE [LARGE SCALE GENOMIC DNA]</scope>
    <source>
        <strain evidence="3">ATCC 10234</strain>
    </source>
</reference>
<dbReference type="PATRIC" id="fig|1224164.3.peg.1156"/>
<keyword evidence="1" id="KW-1133">Transmembrane helix</keyword>
<evidence type="ECO:0000313" key="2">
    <source>
        <dbReference type="EMBL" id="AHI22540.1"/>
    </source>
</evidence>
<dbReference type="HOGENOM" id="CLU_047686_0_0_11"/>
<proteinExistence type="predicted"/>
<dbReference type="KEGG" id="cvt:B843_05775"/>
<protein>
    <submittedName>
        <fullName evidence="2">Uncharacterized protein</fullName>
    </submittedName>
</protein>
<dbReference type="AlphaFoldDB" id="W5Y0X4"/>
<evidence type="ECO:0000256" key="1">
    <source>
        <dbReference type="SAM" id="Phobius"/>
    </source>
</evidence>
<feature type="transmembrane region" description="Helical" evidence="1">
    <location>
        <begin position="182"/>
        <end position="202"/>
    </location>
</feature>
<keyword evidence="3" id="KW-1185">Reference proteome</keyword>
<keyword evidence="1" id="KW-0812">Transmembrane</keyword>
<feature type="transmembrane region" description="Helical" evidence="1">
    <location>
        <begin position="144"/>
        <end position="162"/>
    </location>
</feature>
<feature type="transmembrane region" description="Helical" evidence="1">
    <location>
        <begin position="97"/>
        <end position="114"/>
    </location>
</feature>
<organism evidence="2 3">
    <name type="scientific">Corynebacterium vitaeruminis DSM 20294</name>
    <dbReference type="NCBI Taxonomy" id="1224164"/>
    <lineage>
        <taxon>Bacteria</taxon>
        <taxon>Bacillati</taxon>
        <taxon>Actinomycetota</taxon>
        <taxon>Actinomycetes</taxon>
        <taxon>Mycobacteriales</taxon>
        <taxon>Corynebacteriaceae</taxon>
        <taxon>Corynebacterium</taxon>
    </lineage>
</organism>
<feature type="transmembrane region" description="Helical" evidence="1">
    <location>
        <begin position="208"/>
        <end position="226"/>
    </location>
</feature>
<dbReference type="EMBL" id="CP004353">
    <property type="protein sequence ID" value="AHI22540.1"/>
    <property type="molecule type" value="Genomic_DNA"/>
</dbReference>
<feature type="transmembrane region" description="Helical" evidence="1">
    <location>
        <begin position="336"/>
        <end position="357"/>
    </location>
</feature>
<feature type="transmembrane region" description="Helical" evidence="1">
    <location>
        <begin position="121"/>
        <end position="138"/>
    </location>
</feature>
<accession>W5Y0X4</accession>
<keyword evidence="1" id="KW-0472">Membrane</keyword>
<name>W5Y0X4_9CORY</name>
<evidence type="ECO:0000313" key="3">
    <source>
        <dbReference type="Proteomes" id="UP000019222"/>
    </source>
</evidence>